<protein>
    <submittedName>
        <fullName evidence="1">Uncharacterized protein</fullName>
    </submittedName>
</protein>
<dbReference type="EMBL" id="NCKW01000075">
    <property type="protein sequence ID" value="POM81465.1"/>
    <property type="molecule type" value="Genomic_DNA"/>
</dbReference>
<dbReference type="Proteomes" id="UP000237271">
    <property type="component" value="Unassembled WGS sequence"/>
</dbReference>
<organism evidence="1 2">
    <name type="scientific">Phytophthora palmivora</name>
    <dbReference type="NCBI Taxonomy" id="4796"/>
    <lineage>
        <taxon>Eukaryota</taxon>
        <taxon>Sar</taxon>
        <taxon>Stramenopiles</taxon>
        <taxon>Oomycota</taxon>
        <taxon>Peronosporomycetes</taxon>
        <taxon>Peronosporales</taxon>
        <taxon>Peronosporaceae</taxon>
        <taxon>Phytophthora</taxon>
    </lineage>
</organism>
<evidence type="ECO:0000313" key="2">
    <source>
        <dbReference type="Proteomes" id="UP000237271"/>
    </source>
</evidence>
<sequence>MRRFHLLTVFILSQEQEEQHPELYSSSDRNPSPEQVFCLGLGSGVLGLYPRTTASVMTDLNEVHFTTGETVFHVRLVAGLGKGPGIGAFI</sequence>
<proteinExistence type="predicted"/>
<name>A0A2P4YUH6_9STRA</name>
<evidence type="ECO:0000313" key="1">
    <source>
        <dbReference type="EMBL" id="POM81465.1"/>
    </source>
</evidence>
<comment type="caution">
    <text evidence="1">The sequence shown here is derived from an EMBL/GenBank/DDBJ whole genome shotgun (WGS) entry which is preliminary data.</text>
</comment>
<accession>A0A2P4YUH6</accession>
<reference evidence="1 2" key="1">
    <citation type="journal article" date="2017" name="Genome Biol. Evol.">
        <title>Phytophthora megakarya and P. palmivora, closely related causal agents of cacao black pod rot, underwent increases in genome sizes and gene numbers by different mechanisms.</title>
        <authorList>
            <person name="Ali S.S."/>
            <person name="Shao J."/>
            <person name="Lary D.J."/>
            <person name="Kronmiller B."/>
            <person name="Shen D."/>
            <person name="Strem M.D."/>
            <person name="Amoako-Attah I."/>
            <person name="Akrofi A.Y."/>
            <person name="Begoude B.A."/>
            <person name="Ten Hoopen G.M."/>
            <person name="Coulibaly K."/>
            <person name="Kebe B.I."/>
            <person name="Melnick R.L."/>
            <person name="Guiltinan M.J."/>
            <person name="Tyler B.M."/>
            <person name="Meinhardt L.W."/>
            <person name="Bailey B.A."/>
        </authorList>
    </citation>
    <scope>NUCLEOTIDE SEQUENCE [LARGE SCALE GENOMIC DNA]</scope>
    <source>
        <strain evidence="2">sbr112.9</strain>
    </source>
</reference>
<gene>
    <name evidence="1" type="ORF">PHPALM_559</name>
</gene>
<keyword evidence="2" id="KW-1185">Reference proteome</keyword>
<dbReference type="AlphaFoldDB" id="A0A2P4YUH6"/>